<accession>A0A166GEV6</accession>
<proteinExistence type="predicted"/>
<dbReference type="Proteomes" id="UP000076798">
    <property type="component" value="Unassembled WGS sequence"/>
</dbReference>
<evidence type="ECO:0000313" key="3">
    <source>
        <dbReference type="Proteomes" id="UP000076798"/>
    </source>
</evidence>
<evidence type="ECO:0000313" key="2">
    <source>
        <dbReference type="EMBL" id="KZT41616.1"/>
    </source>
</evidence>
<dbReference type="AlphaFoldDB" id="A0A166GEV6"/>
<organism evidence="2 3">
    <name type="scientific">Sistotremastrum suecicum HHB10207 ss-3</name>
    <dbReference type="NCBI Taxonomy" id="1314776"/>
    <lineage>
        <taxon>Eukaryota</taxon>
        <taxon>Fungi</taxon>
        <taxon>Dikarya</taxon>
        <taxon>Basidiomycota</taxon>
        <taxon>Agaricomycotina</taxon>
        <taxon>Agaricomycetes</taxon>
        <taxon>Sistotremastrales</taxon>
        <taxon>Sistotremastraceae</taxon>
        <taxon>Sistotremastrum</taxon>
    </lineage>
</organism>
<feature type="transmembrane region" description="Helical" evidence="1">
    <location>
        <begin position="83"/>
        <end position="108"/>
    </location>
</feature>
<feature type="transmembrane region" description="Helical" evidence="1">
    <location>
        <begin position="204"/>
        <end position="226"/>
    </location>
</feature>
<name>A0A166GEV6_9AGAM</name>
<protein>
    <submittedName>
        <fullName evidence="2">Uncharacterized protein</fullName>
    </submittedName>
</protein>
<sequence>MPNLRVDRWLMSFANRFFFGANLPLRWFRLPLLLATLAISIITTLVGLQTIRRIASLEKQLHEWAVEHNVGEKYTYGTKDIQYAAMLLSVVALSLGLSSLVFTSMLAIDWIAALLRSRGVKQGEEVAPTEIVPISTRSLGLQSKMMFILSAALISIVISTSFIVVTGKAKEIVTPGYSTVIDDDYEFNFDRVYLHHPFMRCVGIAPWLSILVIFPATFFTLIAARFSPTANRIDRHSLKDKD</sequence>
<gene>
    <name evidence="2" type="ORF">SISSUDRAFT_1042717</name>
</gene>
<feature type="transmembrane region" description="Helical" evidence="1">
    <location>
        <begin position="32"/>
        <end position="51"/>
    </location>
</feature>
<feature type="transmembrane region" description="Helical" evidence="1">
    <location>
        <begin position="145"/>
        <end position="165"/>
    </location>
</feature>
<evidence type="ECO:0000256" key="1">
    <source>
        <dbReference type="SAM" id="Phobius"/>
    </source>
</evidence>
<keyword evidence="1" id="KW-0812">Transmembrane</keyword>
<keyword evidence="1" id="KW-1133">Transmembrane helix</keyword>
<dbReference type="EMBL" id="KV428020">
    <property type="protein sequence ID" value="KZT41616.1"/>
    <property type="molecule type" value="Genomic_DNA"/>
</dbReference>
<reference evidence="2 3" key="1">
    <citation type="journal article" date="2016" name="Mol. Biol. Evol.">
        <title>Comparative Genomics of Early-Diverging Mushroom-Forming Fungi Provides Insights into the Origins of Lignocellulose Decay Capabilities.</title>
        <authorList>
            <person name="Nagy L.G."/>
            <person name="Riley R."/>
            <person name="Tritt A."/>
            <person name="Adam C."/>
            <person name="Daum C."/>
            <person name="Floudas D."/>
            <person name="Sun H."/>
            <person name="Yadav J.S."/>
            <person name="Pangilinan J."/>
            <person name="Larsson K.H."/>
            <person name="Matsuura K."/>
            <person name="Barry K."/>
            <person name="Labutti K."/>
            <person name="Kuo R."/>
            <person name="Ohm R.A."/>
            <person name="Bhattacharya S.S."/>
            <person name="Shirouzu T."/>
            <person name="Yoshinaga Y."/>
            <person name="Martin F.M."/>
            <person name="Grigoriev I.V."/>
            <person name="Hibbett D.S."/>
        </authorList>
    </citation>
    <scope>NUCLEOTIDE SEQUENCE [LARGE SCALE GENOMIC DNA]</scope>
    <source>
        <strain evidence="2 3">HHB10207 ss-3</strain>
    </source>
</reference>
<keyword evidence="1" id="KW-0472">Membrane</keyword>
<keyword evidence="3" id="KW-1185">Reference proteome</keyword>